<dbReference type="Proteomes" id="UP001524478">
    <property type="component" value="Unassembled WGS sequence"/>
</dbReference>
<dbReference type="RefSeq" id="WP_256312180.1">
    <property type="nucleotide sequence ID" value="NZ_JANGAC010000012.1"/>
</dbReference>
<sequence>MEKVENKKEFEKDIVRKMIYIYCKKKHNSKNDLCSECEDLILYSYSRVDNCPHTQSKTFCSFCDTSCYKEYYKEKIKAVMRFSGPRMLYHNPIITIKHLIYSKLFH</sequence>
<gene>
    <name evidence="1" type="ORF">NE686_15130</name>
</gene>
<proteinExistence type="predicted"/>
<organism evidence="1 2">
    <name type="scientific">Tissierella carlieri</name>
    <dbReference type="NCBI Taxonomy" id="689904"/>
    <lineage>
        <taxon>Bacteria</taxon>
        <taxon>Bacillati</taxon>
        <taxon>Bacillota</taxon>
        <taxon>Tissierellia</taxon>
        <taxon>Tissierellales</taxon>
        <taxon>Tissierellaceae</taxon>
        <taxon>Tissierella</taxon>
    </lineage>
</organism>
<reference evidence="1 2" key="1">
    <citation type="submission" date="2022-06" db="EMBL/GenBank/DDBJ databases">
        <title>Isolation of gut microbiota from human fecal samples.</title>
        <authorList>
            <person name="Pamer E.G."/>
            <person name="Barat B."/>
            <person name="Waligurski E."/>
            <person name="Medina S."/>
            <person name="Paddock L."/>
            <person name="Mostad J."/>
        </authorList>
    </citation>
    <scope>NUCLEOTIDE SEQUENCE [LARGE SCALE GENOMIC DNA]</scope>
    <source>
        <strain evidence="1 2">DFI.7.95</strain>
    </source>
</reference>
<dbReference type="NCBIfam" id="NF007714">
    <property type="entry name" value="PRK10410.1-2"/>
    <property type="match status" value="1"/>
</dbReference>
<comment type="caution">
    <text evidence="1">The sequence shown here is derived from an EMBL/GenBank/DDBJ whole genome shotgun (WGS) entry which is preliminary data.</text>
</comment>
<evidence type="ECO:0000313" key="2">
    <source>
        <dbReference type="Proteomes" id="UP001524478"/>
    </source>
</evidence>
<accession>A0ABT1SDC7</accession>
<keyword evidence="2" id="KW-1185">Reference proteome</keyword>
<evidence type="ECO:0000313" key="1">
    <source>
        <dbReference type="EMBL" id="MCQ4924434.1"/>
    </source>
</evidence>
<dbReference type="Pfam" id="PF11756">
    <property type="entry name" value="YgbA_NO"/>
    <property type="match status" value="1"/>
</dbReference>
<dbReference type="EMBL" id="JANGAC010000012">
    <property type="protein sequence ID" value="MCQ4924434.1"/>
    <property type="molecule type" value="Genomic_DNA"/>
</dbReference>
<dbReference type="InterPro" id="IPR020483">
    <property type="entry name" value="Uncharacterised_YgbA"/>
</dbReference>
<name>A0ABT1SDC7_9FIRM</name>
<protein>
    <submittedName>
        <fullName evidence="1">Nitrous oxide-stimulated promoter family protein</fullName>
    </submittedName>
</protein>